<feature type="domain" description="DUF403" evidence="1">
    <location>
        <begin position="1"/>
        <end position="309"/>
    </location>
</feature>
<proteinExistence type="predicted"/>
<name>A0A2H3KY88_9CHLR</name>
<dbReference type="OrthoDB" id="9803532at2"/>
<dbReference type="Pfam" id="PF04168">
    <property type="entry name" value="Alpha-E"/>
    <property type="match status" value="1"/>
</dbReference>
<evidence type="ECO:0000313" key="3">
    <source>
        <dbReference type="Proteomes" id="UP000220922"/>
    </source>
</evidence>
<dbReference type="PANTHER" id="PTHR34595:SF7">
    <property type="entry name" value="SLL1039 PROTEIN"/>
    <property type="match status" value="1"/>
</dbReference>
<evidence type="ECO:0000259" key="1">
    <source>
        <dbReference type="Pfam" id="PF04168"/>
    </source>
</evidence>
<dbReference type="InterPro" id="IPR051680">
    <property type="entry name" value="ATP-dep_Glu-Cys_Ligase-2"/>
</dbReference>
<dbReference type="InterPro" id="IPR007296">
    <property type="entry name" value="DUF403"/>
</dbReference>
<comment type="caution">
    <text evidence="2">The sequence shown here is derived from an EMBL/GenBank/DDBJ whole genome shotgun (WGS) entry which is preliminary data.</text>
</comment>
<protein>
    <recommendedName>
        <fullName evidence="1">DUF403 domain-containing protein</fullName>
    </recommendedName>
</protein>
<keyword evidence="3" id="KW-1185">Reference proteome</keyword>
<sequence length="320" mass="35991">MLSRVADNLYWMSRYLERAEHTARVLAVGLMQTIDQNPRQAHPRWTRLLEALGASALADGEADASRITASLTFDAENPHSIVSCIASARANARQVREQISSEMWEQLNRVYLRVRASSAAQIWQGEPIEFYQRLKEGAHLFQGITDATMSHGEGWFFIQVGRYLERAGSTAKLLDTHFQVYFAPEAKGVAQLEFNDWVTLLKSCTAFEAYCKVYTADVQPPSVAEFLLLDSESPRSVRFAADRIERGLQAISRSTGSRWAGRAERLAGRLRASLDYGQVDEIMAEDMHAYLDTIRRQCGAIHAAIYQAYITYSVESAIVQ</sequence>
<evidence type="ECO:0000313" key="2">
    <source>
        <dbReference type="EMBL" id="PDW00503.1"/>
    </source>
</evidence>
<dbReference type="EMBL" id="LYXE01000041">
    <property type="protein sequence ID" value="PDW00503.1"/>
    <property type="molecule type" value="Genomic_DNA"/>
</dbReference>
<organism evidence="2 3">
    <name type="scientific">Candidatus Chloroploca asiatica</name>
    <dbReference type="NCBI Taxonomy" id="1506545"/>
    <lineage>
        <taxon>Bacteria</taxon>
        <taxon>Bacillati</taxon>
        <taxon>Chloroflexota</taxon>
        <taxon>Chloroflexia</taxon>
        <taxon>Chloroflexales</taxon>
        <taxon>Chloroflexineae</taxon>
        <taxon>Oscillochloridaceae</taxon>
        <taxon>Candidatus Chloroploca</taxon>
    </lineage>
</organism>
<dbReference type="AlphaFoldDB" id="A0A2H3KY88"/>
<reference evidence="2 3" key="1">
    <citation type="submission" date="2016-05" db="EMBL/GenBank/DDBJ databases">
        <authorList>
            <person name="Lavstsen T."/>
            <person name="Jespersen J.S."/>
        </authorList>
    </citation>
    <scope>NUCLEOTIDE SEQUENCE [LARGE SCALE GENOMIC DNA]</scope>
    <source>
        <strain evidence="2 3">B7-9</strain>
    </source>
</reference>
<accession>A0A2H3KY88</accession>
<gene>
    <name evidence="2" type="ORF">A9Q02_09880</name>
</gene>
<dbReference type="Proteomes" id="UP000220922">
    <property type="component" value="Unassembled WGS sequence"/>
</dbReference>
<dbReference type="PANTHER" id="PTHR34595">
    <property type="entry name" value="BLR5612 PROTEIN"/>
    <property type="match status" value="1"/>
</dbReference>